<feature type="domain" description="Cyclic nucleotide-binding" evidence="2">
    <location>
        <begin position="249"/>
        <end position="366"/>
    </location>
</feature>
<evidence type="ECO:0000259" key="2">
    <source>
        <dbReference type="PROSITE" id="PS50042"/>
    </source>
</evidence>
<accession>A0A067CWA8</accession>
<dbReference type="SMART" id="SM00100">
    <property type="entry name" value="cNMP"/>
    <property type="match status" value="2"/>
</dbReference>
<feature type="compositionally biased region" description="Polar residues" evidence="1">
    <location>
        <begin position="21"/>
        <end position="37"/>
    </location>
</feature>
<dbReference type="AlphaFoldDB" id="A0A067CWA8"/>
<gene>
    <name evidence="3" type="ORF">SPRG_19179</name>
</gene>
<dbReference type="KEGG" id="spar:SPRG_19179"/>
<dbReference type="EMBL" id="KK583192">
    <property type="protein sequence ID" value="KDO33545.1"/>
    <property type="molecule type" value="Genomic_DNA"/>
</dbReference>
<dbReference type="PANTHER" id="PTHR23011">
    <property type="entry name" value="CYCLIC NUCLEOTIDE-BINDING DOMAIN CONTAINING PROTEIN"/>
    <property type="match status" value="1"/>
</dbReference>
<feature type="region of interest" description="Disordered" evidence="1">
    <location>
        <begin position="453"/>
        <end position="497"/>
    </location>
</feature>
<keyword evidence="4" id="KW-1185">Reference proteome</keyword>
<evidence type="ECO:0000256" key="1">
    <source>
        <dbReference type="SAM" id="MobiDB-lite"/>
    </source>
</evidence>
<proteinExistence type="predicted"/>
<name>A0A067CWA8_SAPPC</name>
<dbReference type="CDD" id="cd00038">
    <property type="entry name" value="CAP_ED"/>
    <property type="match status" value="2"/>
</dbReference>
<dbReference type="Proteomes" id="UP000030745">
    <property type="component" value="Unassembled WGS sequence"/>
</dbReference>
<feature type="domain" description="Cyclic nucleotide-binding" evidence="2">
    <location>
        <begin position="101"/>
        <end position="228"/>
    </location>
</feature>
<dbReference type="InterPro" id="IPR000595">
    <property type="entry name" value="cNMP-bd_dom"/>
</dbReference>
<dbReference type="PROSITE" id="PS50042">
    <property type="entry name" value="CNMP_BINDING_3"/>
    <property type="match status" value="2"/>
</dbReference>
<dbReference type="Gene3D" id="2.60.120.10">
    <property type="entry name" value="Jelly Rolls"/>
    <property type="match status" value="2"/>
</dbReference>
<feature type="region of interest" description="Disordered" evidence="1">
    <location>
        <begin position="1"/>
        <end position="52"/>
    </location>
</feature>
<dbReference type="SUPFAM" id="SSF51206">
    <property type="entry name" value="cAMP-binding domain-like"/>
    <property type="match status" value="2"/>
</dbReference>
<dbReference type="OrthoDB" id="2021138at2759"/>
<dbReference type="InterPro" id="IPR014710">
    <property type="entry name" value="RmlC-like_jellyroll"/>
</dbReference>
<feature type="compositionally biased region" description="Basic and acidic residues" evidence="1">
    <location>
        <begin position="1"/>
        <end position="10"/>
    </location>
</feature>
<dbReference type="PANTHER" id="PTHR23011:SF28">
    <property type="entry name" value="CYCLIC NUCLEOTIDE-BINDING DOMAIN CONTAINING PROTEIN"/>
    <property type="match status" value="1"/>
</dbReference>
<reference evidence="3 4" key="1">
    <citation type="journal article" date="2013" name="PLoS Genet.">
        <title>Distinctive expansion of potential virulence genes in the genome of the oomycete fish pathogen Saprolegnia parasitica.</title>
        <authorList>
            <person name="Jiang R.H."/>
            <person name="de Bruijn I."/>
            <person name="Haas B.J."/>
            <person name="Belmonte R."/>
            <person name="Lobach L."/>
            <person name="Christie J."/>
            <person name="van den Ackerveken G."/>
            <person name="Bottin A."/>
            <person name="Bulone V."/>
            <person name="Diaz-Moreno S.M."/>
            <person name="Dumas B."/>
            <person name="Fan L."/>
            <person name="Gaulin E."/>
            <person name="Govers F."/>
            <person name="Grenville-Briggs L.J."/>
            <person name="Horner N.R."/>
            <person name="Levin J.Z."/>
            <person name="Mammella M."/>
            <person name="Meijer H.J."/>
            <person name="Morris P."/>
            <person name="Nusbaum C."/>
            <person name="Oome S."/>
            <person name="Phillips A.J."/>
            <person name="van Rooyen D."/>
            <person name="Rzeszutek E."/>
            <person name="Saraiva M."/>
            <person name="Secombes C.J."/>
            <person name="Seidl M.F."/>
            <person name="Snel B."/>
            <person name="Stassen J.H."/>
            <person name="Sykes S."/>
            <person name="Tripathy S."/>
            <person name="van den Berg H."/>
            <person name="Vega-Arreguin J.C."/>
            <person name="Wawra S."/>
            <person name="Young S.K."/>
            <person name="Zeng Q."/>
            <person name="Dieguez-Uribeondo J."/>
            <person name="Russ C."/>
            <person name="Tyler B.M."/>
            <person name="van West P."/>
        </authorList>
    </citation>
    <scope>NUCLEOTIDE SEQUENCE [LARGE SCALE GENOMIC DNA]</scope>
    <source>
        <strain evidence="3 4">CBS 223.65</strain>
    </source>
</reference>
<dbReference type="GeneID" id="24140606"/>
<dbReference type="STRING" id="695850.A0A067CWA8"/>
<dbReference type="Pfam" id="PF00027">
    <property type="entry name" value="cNMP_binding"/>
    <property type="match status" value="1"/>
</dbReference>
<sequence>MGGVDRRRPSTETGLTPVLPQLTSTRRVTVKQTSRKSLATDHRRRIGSVKPEPRNEALEALKVALTDDPSTRSDADILFHRDHVRFYTDKFDAKHCTNTNIFASSHEYVCREICRHMRLIKLPSLAMLIRQGDTGDRCYIIIDGTLDVFIRQDAAFQGFSDQAETMYRLAPASLNVGKFMTTLTPGSIVGEVVLTNPSVRRTATVVVSKDTSECCVIFLGRADYIRLVRNVSMEASHFVQAEILDFMVLFQKWPKPEKMKYIAQMKSVHFRANDYLYKAGTTTKVMFIIVLGEAIEKYNLNAVHTSIGQVATKSEVKINIELLLLGPGEIANEFAFFKPSMVGHFDIKAVTDVHALAINKHLYEAMTTPSEYAQDLQAKLASMSSDRDDWRKERIEFGSRYPDAHIAMTWSLMRMGNLRCSRCGRRGHLPSDLGRCHHSKKIDWPSVQQRLEKQLNPPAPQRTTRASDSPRVKRRSIHSNIVARDLHRDTMDESSLPTAKEQLAASWRLRLLVFPKQPESTTHEKPSTTPHTT</sequence>
<evidence type="ECO:0000313" key="4">
    <source>
        <dbReference type="Proteomes" id="UP000030745"/>
    </source>
</evidence>
<organism evidence="3 4">
    <name type="scientific">Saprolegnia parasitica (strain CBS 223.65)</name>
    <dbReference type="NCBI Taxonomy" id="695850"/>
    <lineage>
        <taxon>Eukaryota</taxon>
        <taxon>Sar</taxon>
        <taxon>Stramenopiles</taxon>
        <taxon>Oomycota</taxon>
        <taxon>Saprolegniomycetes</taxon>
        <taxon>Saprolegniales</taxon>
        <taxon>Saprolegniaceae</taxon>
        <taxon>Saprolegnia</taxon>
    </lineage>
</organism>
<dbReference type="OMA" id="SECCVIF"/>
<evidence type="ECO:0000313" key="3">
    <source>
        <dbReference type="EMBL" id="KDO33545.1"/>
    </source>
</evidence>
<dbReference type="VEuPathDB" id="FungiDB:SPRG_19179"/>
<dbReference type="RefSeq" id="XP_012195605.1">
    <property type="nucleotide sequence ID" value="XM_012340215.1"/>
</dbReference>
<protein>
    <recommendedName>
        <fullName evidence="2">Cyclic nucleotide-binding domain-containing protein</fullName>
    </recommendedName>
</protein>
<dbReference type="InterPro" id="IPR018490">
    <property type="entry name" value="cNMP-bd_dom_sf"/>
</dbReference>